<sequence length="129" mass="14669">MTDQFSDAIENLVVDYIQESHMLKLKLNALQRISTISPLFKEDMTQLTNHFPQYFKTVELFKGDGKNVGTVRLWKYALPGHPADQEFVVKETIAKVDDENRSITYNVLEGSCVLNTYKGFCCDANSLAN</sequence>
<gene>
    <name evidence="2" type="ORF">MKW94_027891</name>
</gene>
<protein>
    <recommendedName>
        <fullName evidence="1">Bet v I/Major latex protein domain-containing protein</fullName>
    </recommendedName>
</protein>
<dbReference type="Gene3D" id="3.30.530.20">
    <property type="match status" value="1"/>
</dbReference>
<evidence type="ECO:0000259" key="1">
    <source>
        <dbReference type="Pfam" id="PF00407"/>
    </source>
</evidence>
<dbReference type="PANTHER" id="PTHR31907">
    <property type="entry name" value="MLP-LIKE PROTEIN 423"/>
    <property type="match status" value="1"/>
</dbReference>
<accession>A0AA41RSK0</accession>
<comment type="caution">
    <text evidence="2">The sequence shown here is derived from an EMBL/GenBank/DDBJ whole genome shotgun (WGS) entry which is preliminary data.</text>
</comment>
<evidence type="ECO:0000313" key="3">
    <source>
        <dbReference type="Proteomes" id="UP001177140"/>
    </source>
</evidence>
<name>A0AA41RSK0_PAPNU</name>
<feature type="domain" description="Bet v I/Major latex protein" evidence="1">
    <location>
        <begin position="40"/>
        <end position="120"/>
    </location>
</feature>
<dbReference type="Proteomes" id="UP001177140">
    <property type="component" value="Unassembled WGS sequence"/>
</dbReference>
<keyword evidence="3" id="KW-1185">Reference proteome</keyword>
<organism evidence="2 3">
    <name type="scientific">Papaver nudicaule</name>
    <name type="common">Iceland poppy</name>
    <dbReference type="NCBI Taxonomy" id="74823"/>
    <lineage>
        <taxon>Eukaryota</taxon>
        <taxon>Viridiplantae</taxon>
        <taxon>Streptophyta</taxon>
        <taxon>Embryophyta</taxon>
        <taxon>Tracheophyta</taxon>
        <taxon>Spermatophyta</taxon>
        <taxon>Magnoliopsida</taxon>
        <taxon>Ranunculales</taxon>
        <taxon>Papaveraceae</taxon>
        <taxon>Papaveroideae</taxon>
        <taxon>Papaver</taxon>
    </lineage>
</organism>
<proteinExistence type="predicted"/>
<dbReference type="GO" id="GO:0006952">
    <property type="term" value="P:defense response"/>
    <property type="evidence" value="ECO:0007669"/>
    <property type="project" value="InterPro"/>
</dbReference>
<dbReference type="InterPro" id="IPR051761">
    <property type="entry name" value="MLP-like_ligand-binding"/>
</dbReference>
<dbReference type="InterPro" id="IPR000916">
    <property type="entry name" value="Bet_v_I/MLP"/>
</dbReference>
<dbReference type="InterPro" id="IPR023393">
    <property type="entry name" value="START-like_dom_sf"/>
</dbReference>
<evidence type="ECO:0000313" key="2">
    <source>
        <dbReference type="EMBL" id="MCL7023309.1"/>
    </source>
</evidence>
<dbReference type="AlphaFoldDB" id="A0AA41RSK0"/>
<reference evidence="2" key="1">
    <citation type="submission" date="2022-03" db="EMBL/GenBank/DDBJ databases">
        <title>A functionally conserved STORR gene fusion in Papaver species that diverged 16.8 million years ago.</title>
        <authorList>
            <person name="Catania T."/>
        </authorList>
    </citation>
    <scope>NUCLEOTIDE SEQUENCE</scope>
    <source>
        <strain evidence="2">S-191538</strain>
    </source>
</reference>
<dbReference type="Pfam" id="PF00407">
    <property type="entry name" value="Bet_v_1"/>
    <property type="match status" value="1"/>
</dbReference>
<dbReference type="SUPFAM" id="SSF55961">
    <property type="entry name" value="Bet v1-like"/>
    <property type="match status" value="1"/>
</dbReference>
<dbReference type="EMBL" id="JAJJMA010020858">
    <property type="protein sequence ID" value="MCL7023309.1"/>
    <property type="molecule type" value="Genomic_DNA"/>
</dbReference>